<reference evidence="4" key="1">
    <citation type="journal article" date="2010" name="Genome Biol.">
        <title>Genome sequence of the necrotrophic plant pathogen Pythium ultimum reveals original pathogenicity mechanisms and effector repertoire.</title>
        <authorList>
            <person name="Levesque C.A."/>
            <person name="Brouwer H."/>
            <person name="Cano L."/>
            <person name="Hamilton J.P."/>
            <person name="Holt C."/>
            <person name="Huitema E."/>
            <person name="Raffaele S."/>
            <person name="Robideau G.P."/>
            <person name="Thines M."/>
            <person name="Win J."/>
            <person name="Zerillo M.M."/>
            <person name="Beakes G.W."/>
            <person name="Boore J.L."/>
            <person name="Busam D."/>
            <person name="Dumas B."/>
            <person name="Ferriera S."/>
            <person name="Fuerstenberg S.I."/>
            <person name="Gachon C.M."/>
            <person name="Gaulin E."/>
            <person name="Govers F."/>
            <person name="Grenville-Briggs L."/>
            <person name="Horner N."/>
            <person name="Hostetler J."/>
            <person name="Jiang R.H."/>
            <person name="Johnson J."/>
            <person name="Krajaejun T."/>
            <person name="Lin H."/>
            <person name="Meijer H.J."/>
            <person name="Moore B."/>
            <person name="Morris P."/>
            <person name="Phuntmart V."/>
            <person name="Puiu D."/>
            <person name="Shetty J."/>
            <person name="Stajich J.E."/>
            <person name="Tripathy S."/>
            <person name="Wawra S."/>
            <person name="van West P."/>
            <person name="Whitty B.R."/>
            <person name="Coutinho P.M."/>
            <person name="Henrissat B."/>
            <person name="Martin F."/>
            <person name="Thomas P.D."/>
            <person name="Tyler B.M."/>
            <person name="De Vries R.P."/>
            <person name="Kamoun S."/>
            <person name="Yandell M."/>
            <person name="Tisserat N."/>
            <person name="Buell C.R."/>
        </authorList>
    </citation>
    <scope>NUCLEOTIDE SEQUENCE</scope>
    <source>
        <strain evidence="4">DAOM:BR144</strain>
    </source>
</reference>
<reference evidence="3" key="3">
    <citation type="submission" date="2015-02" db="UniProtKB">
        <authorList>
            <consortium name="EnsemblProtists"/>
        </authorList>
    </citation>
    <scope>IDENTIFICATION</scope>
    <source>
        <strain evidence="3">DAOM BR144</strain>
    </source>
</reference>
<dbReference type="AlphaFoldDB" id="K3X5V5"/>
<dbReference type="EMBL" id="GL376612">
    <property type="status" value="NOT_ANNOTATED_CDS"/>
    <property type="molecule type" value="Genomic_DNA"/>
</dbReference>
<dbReference type="VEuPathDB" id="FungiDB:PYU1_G012578"/>
<organism evidence="3 4">
    <name type="scientific">Globisporangium ultimum (strain ATCC 200006 / CBS 805.95 / DAOM BR144)</name>
    <name type="common">Pythium ultimum</name>
    <dbReference type="NCBI Taxonomy" id="431595"/>
    <lineage>
        <taxon>Eukaryota</taxon>
        <taxon>Sar</taxon>
        <taxon>Stramenopiles</taxon>
        <taxon>Oomycota</taxon>
        <taxon>Peronosporomycetes</taxon>
        <taxon>Pythiales</taxon>
        <taxon>Pythiaceae</taxon>
        <taxon>Globisporangium</taxon>
    </lineage>
</organism>
<evidence type="ECO:0000256" key="1">
    <source>
        <dbReference type="SAM" id="Coils"/>
    </source>
</evidence>
<reference evidence="4" key="2">
    <citation type="submission" date="2010-04" db="EMBL/GenBank/DDBJ databases">
        <authorList>
            <person name="Buell R."/>
            <person name="Hamilton J."/>
            <person name="Hostetler J."/>
        </authorList>
    </citation>
    <scope>NUCLEOTIDE SEQUENCE [LARGE SCALE GENOMIC DNA]</scope>
    <source>
        <strain evidence="4">DAOM:BR144</strain>
    </source>
</reference>
<sequence length="435" mass="50113">MSQDSLEVFSKDTFLTSLRNEWLLSERGMLSFTKLLGRFLKSAVLGRQEKDFLAAYRAHMYNVQKELHDMREKVHRNETMENKTEKIKKIEEERDWYRKEALRLDAFTTSMTKDLKYMKEKLEAIEEDRNWLEKQLKACKKQNKLLRAELDVRISSPANTGVENSMLPAFEPQSKGSLAMSRKQTKRNSESSIAGGSPGGLPYLNQEISVLSPTLLEEREEKLKRQLKALKRELQQKNQELVMMKQQRYLGKDEQERSHLENFFIQCVESVKEEVLKRRNGVSTGFDRKQDKTGLRASNADRIRNQKYDVGPDFEDFTTTDRVRLIERLLGHDEVLTFLYEHLFPTQLPSEVVPRSLDSKEKELVRNFTTYPSSESAVSLPETSQWSKESLDRSASFEGGDAGKLGEKPAGSGAAAVRSGGLPLDDYTKDYLRSM</sequence>
<dbReference type="Proteomes" id="UP000019132">
    <property type="component" value="Unassembled WGS sequence"/>
</dbReference>
<evidence type="ECO:0000256" key="2">
    <source>
        <dbReference type="SAM" id="MobiDB-lite"/>
    </source>
</evidence>
<keyword evidence="4" id="KW-1185">Reference proteome</keyword>
<evidence type="ECO:0000313" key="4">
    <source>
        <dbReference type="Proteomes" id="UP000019132"/>
    </source>
</evidence>
<dbReference type="PANTHER" id="PTHR40515:SF1">
    <property type="entry name" value="CILIA- AND FLAGELLA-ASSOCIATED PROTEIN 157"/>
    <property type="match status" value="1"/>
</dbReference>
<proteinExistence type="predicted"/>
<evidence type="ECO:0000313" key="3">
    <source>
        <dbReference type="EnsemblProtists" id="PYU1_T012604"/>
    </source>
</evidence>
<feature type="coiled-coil region" evidence="1">
    <location>
        <begin position="216"/>
        <end position="247"/>
    </location>
</feature>
<dbReference type="OMA" id="NQMQLST"/>
<keyword evidence="1" id="KW-0175">Coiled coil</keyword>
<feature type="region of interest" description="Disordered" evidence="2">
    <location>
        <begin position="163"/>
        <end position="200"/>
    </location>
</feature>
<dbReference type="PANTHER" id="PTHR40515">
    <property type="entry name" value="CILIA- AND FLAGELLA-ASSOCIATED PROTEIN 157"/>
    <property type="match status" value="1"/>
</dbReference>
<feature type="compositionally biased region" description="Low complexity" evidence="2">
    <location>
        <begin position="410"/>
        <end position="421"/>
    </location>
</feature>
<feature type="region of interest" description="Disordered" evidence="2">
    <location>
        <begin position="375"/>
        <end position="425"/>
    </location>
</feature>
<feature type="compositionally biased region" description="Polar residues" evidence="2">
    <location>
        <begin position="375"/>
        <end position="388"/>
    </location>
</feature>
<dbReference type="EnsemblProtists" id="PYU1_T012604">
    <property type="protein sequence ID" value="PYU1_T012604"/>
    <property type="gene ID" value="PYU1_G012578"/>
</dbReference>
<name>K3X5V5_GLOUD</name>
<feature type="coiled-coil region" evidence="1">
    <location>
        <begin position="73"/>
        <end position="149"/>
    </location>
</feature>
<dbReference type="eggNOG" id="ENOG502RPR6">
    <property type="taxonomic scope" value="Eukaryota"/>
</dbReference>
<protein>
    <submittedName>
        <fullName evidence="3">Uncharacterized protein</fullName>
    </submittedName>
</protein>
<dbReference type="InParanoid" id="K3X5V5"/>
<accession>K3X5V5</accession>
<dbReference type="HOGENOM" id="CLU_630897_0_0_1"/>